<dbReference type="InterPro" id="IPR000160">
    <property type="entry name" value="GGDEF_dom"/>
</dbReference>
<organism evidence="6 7">
    <name type="scientific">Tepidimonas thermarum</name>
    <dbReference type="NCBI Taxonomy" id="335431"/>
    <lineage>
        <taxon>Bacteria</taxon>
        <taxon>Pseudomonadati</taxon>
        <taxon>Pseudomonadota</taxon>
        <taxon>Betaproteobacteria</taxon>
        <taxon>Burkholderiales</taxon>
        <taxon>Tepidimonas</taxon>
    </lineage>
</organism>
<accession>A0A554X5Q6</accession>
<reference evidence="6 7" key="1">
    <citation type="submission" date="2019-07" db="EMBL/GenBank/DDBJ databases">
        <title>Tepidimonas thermarum AA-1 draft genome.</title>
        <authorList>
            <person name="Da Costa M.S."/>
            <person name="Froufe H.J.C."/>
            <person name="Egas C."/>
            <person name="Albuquerque L."/>
        </authorList>
    </citation>
    <scope>NUCLEOTIDE SEQUENCE [LARGE SCALE GENOMIC DNA]</scope>
    <source>
        <strain evidence="6 7">AA-1</strain>
    </source>
</reference>
<keyword evidence="7" id="KW-1185">Reference proteome</keyword>
<dbReference type="Proteomes" id="UP000318542">
    <property type="component" value="Unassembled WGS sequence"/>
</dbReference>
<dbReference type="AlphaFoldDB" id="A0A554X5Q6"/>
<keyword evidence="3" id="KW-0175">Coiled coil</keyword>
<dbReference type="PANTHER" id="PTHR45138">
    <property type="entry name" value="REGULATORY COMPONENTS OF SENSORY TRANSDUCTION SYSTEM"/>
    <property type="match status" value="1"/>
</dbReference>
<proteinExistence type="predicted"/>
<dbReference type="CDD" id="cd01949">
    <property type="entry name" value="GGDEF"/>
    <property type="match status" value="1"/>
</dbReference>
<dbReference type="EMBL" id="VJOL01000007">
    <property type="protein sequence ID" value="TSE31164.1"/>
    <property type="molecule type" value="Genomic_DNA"/>
</dbReference>
<dbReference type="EC" id="2.7.7.65" evidence="1"/>
<name>A0A554X5Q6_9BURK</name>
<dbReference type="NCBIfam" id="TIGR00254">
    <property type="entry name" value="GGDEF"/>
    <property type="match status" value="1"/>
</dbReference>
<feature type="compositionally biased region" description="Low complexity" evidence="4">
    <location>
        <begin position="98"/>
        <end position="107"/>
    </location>
</feature>
<dbReference type="InterPro" id="IPR029787">
    <property type="entry name" value="Nucleotide_cyclase"/>
</dbReference>
<feature type="compositionally biased region" description="Low complexity" evidence="4">
    <location>
        <begin position="127"/>
        <end position="137"/>
    </location>
</feature>
<gene>
    <name evidence="6" type="primary">ydeH</name>
    <name evidence="6" type="ORF">Tther_00674</name>
</gene>
<comment type="catalytic activity">
    <reaction evidence="2">
        <text>2 GTP = 3',3'-c-di-GMP + 2 diphosphate</text>
        <dbReference type="Rhea" id="RHEA:24898"/>
        <dbReference type="ChEBI" id="CHEBI:33019"/>
        <dbReference type="ChEBI" id="CHEBI:37565"/>
        <dbReference type="ChEBI" id="CHEBI:58805"/>
        <dbReference type="EC" id="2.7.7.65"/>
    </reaction>
</comment>
<keyword evidence="6" id="KW-0808">Transferase</keyword>
<protein>
    <recommendedName>
        <fullName evidence="1">diguanylate cyclase</fullName>
        <ecNumber evidence="1">2.7.7.65</ecNumber>
    </recommendedName>
</protein>
<dbReference type="PROSITE" id="PS50887">
    <property type="entry name" value="GGDEF"/>
    <property type="match status" value="1"/>
</dbReference>
<dbReference type="GO" id="GO:0052621">
    <property type="term" value="F:diguanylate cyclase activity"/>
    <property type="evidence" value="ECO:0007669"/>
    <property type="project" value="UniProtKB-EC"/>
</dbReference>
<dbReference type="Pfam" id="PF00990">
    <property type="entry name" value="GGDEF"/>
    <property type="match status" value="1"/>
</dbReference>
<dbReference type="SUPFAM" id="SSF55073">
    <property type="entry name" value="Nucleotide cyclase"/>
    <property type="match status" value="1"/>
</dbReference>
<comment type="caution">
    <text evidence="6">The sequence shown here is derived from an EMBL/GenBank/DDBJ whole genome shotgun (WGS) entry which is preliminary data.</text>
</comment>
<dbReference type="InterPro" id="IPR043128">
    <property type="entry name" value="Rev_trsase/Diguanyl_cyclase"/>
</dbReference>
<feature type="coiled-coil region" evidence="3">
    <location>
        <begin position="345"/>
        <end position="379"/>
    </location>
</feature>
<dbReference type="SMART" id="SM00267">
    <property type="entry name" value="GGDEF"/>
    <property type="match status" value="1"/>
</dbReference>
<evidence type="ECO:0000256" key="1">
    <source>
        <dbReference type="ARBA" id="ARBA00012528"/>
    </source>
</evidence>
<sequence length="540" mass="59251">MSATTPKEIAREAVRLLAARRLPPTPDNFQAAYHEVAGTRPLQPFPLAQLRQIAQALPERTPAQVRFKALFNKAVSRHTWDDLEKVLTQHLAAAPAPASTPTAAAAPATPPAASPVTDGPAASGFGPSDFAPSAFAPDAAHAPPIAPEIAEQTARIIDIAQPLVAADDRRLHDMGEELVRYLRLPEHHPPTLRRMLADYAYRLSFGVEEQTGVREALLGLLRQVFEHIDAISPDNPWLRQQMQALVQAAQPPLSQRRLEDLQARVKDVIVKQAEAREQTVRAQELMRQTLATFLERLAQTAASIGQYHAEFEACAQALERAESLADMAPVVQEAIQTARAFAADTQRVADELTDLRDRANRAEAEVERLRAELDQMAELVTHDLLTGVLNRKGLASAIDRETRRAERTGTRVCIALLDVDDFKRLNDTLGHLAGDAALKHLADVARRSLRPQDTIGRYGGEEFIIVLPDTTPEEACGVVQRLQRDLSAHLFLQGEQKVLITFSAGVTELQHDEPVDAAIARADAAMYRAKRAGKNRVMAG</sequence>
<evidence type="ECO:0000256" key="2">
    <source>
        <dbReference type="ARBA" id="ARBA00034247"/>
    </source>
</evidence>
<evidence type="ECO:0000256" key="3">
    <source>
        <dbReference type="SAM" id="Coils"/>
    </source>
</evidence>
<evidence type="ECO:0000256" key="4">
    <source>
        <dbReference type="SAM" id="MobiDB-lite"/>
    </source>
</evidence>
<dbReference type="OrthoDB" id="9813903at2"/>
<feature type="domain" description="GGDEF" evidence="5">
    <location>
        <begin position="410"/>
        <end position="540"/>
    </location>
</feature>
<keyword evidence="6" id="KW-0548">Nucleotidyltransferase</keyword>
<dbReference type="RefSeq" id="WP_143900906.1">
    <property type="nucleotide sequence ID" value="NZ_VJOL01000007.1"/>
</dbReference>
<dbReference type="PANTHER" id="PTHR45138:SF9">
    <property type="entry name" value="DIGUANYLATE CYCLASE DGCM-RELATED"/>
    <property type="match status" value="1"/>
</dbReference>
<evidence type="ECO:0000313" key="6">
    <source>
        <dbReference type="EMBL" id="TSE31164.1"/>
    </source>
</evidence>
<dbReference type="Gene3D" id="3.30.70.270">
    <property type="match status" value="1"/>
</dbReference>
<dbReference type="FunFam" id="3.30.70.270:FF:000001">
    <property type="entry name" value="Diguanylate cyclase domain protein"/>
    <property type="match status" value="1"/>
</dbReference>
<evidence type="ECO:0000313" key="7">
    <source>
        <dbReference type="Proteomes" id="UP000318542"/>
    </source>
</evidence>
<evidence type="ECO:0000259" key="5">
    <source>
        <dbReference type="PROSITE" id="PS50887"/>
    </source>
</evidence>
<feature type="region of interest" description="Disordered" evidence="4">
    <location>
        <begin position="98"/>
        <end position="137"/>
    </location>
</feature>
<dbReference type="InterPro" id="IPR050469">
    <property type="entry name" value="Diguanylate_Cyclase"/>
</dbReference>